<evidence type="ECO:0000256" key="18">
    <source>
        <dbReference type="ARBA" id="ARBA00060037"/>
    </source>
</evidence>
<keyword evidence="6 20" id="KW-0436">Ligase</keyword>
<feature type="binding site" evidence="20">
    <location>
        <position position="963"/>
    </location>
    <ligand>
        <name>Mn(2+)</name>
        <dbReference type="ChEBI" id="CHEBI:29035"/>
        <label>3</label>
    </ligand>
</feature>
<dbReference type="AlphaFoldDB" id="A0AAI8QGU9"/>
<comment type="function">
    <text evidence="18">Small subunit of the glutamine-dependent carbamoyl phosphate synthetase (CPSase). CPSase catalyzes the formation of carbamoyl phosphate from the ammonia moiety of glutamine, carbonate, and phosphate donated by ATP, constituting the first step of the biosynthetic pathway leading to pyrimidine nucleotides. The large subunit (synthetase) binds the substrates ammonia (free or transferred from glutamine from the small subunit), hydrogencarbonate and ATP and carries out an ATP-coupled ligase reaction, activating hydrogencarbonate by forming carboxy phosphate which reacts with ammonia to form carbamoyl phosphate.</text>
</comment>
<dbReference type="InterPro" id="IPR005479">
    <property type="entry name" value="CPAse_ATP-bd"/>
</dbReference>
<evidence type="ECO:0000313" key="23">
    <source>
        <dbReference type="EMBL" id="BAM32130.1"/>
    </source>
</evidence>
<feature type="binding site" evidence="20">
    <location>
        <position position="975"/>
    </location>
    <ligand>
        <name>Mg(2+)</name>
        <dbReference type="ChEBI" id="CHEBI:18420"/>
        <label>4</label>
    </ligand>
</feature>
<keyword evidence="13 20" id="KW-0665">Pyrimidine biosynthesis</keyword>
<feature type="binding site" evidence="20">
    <location>
        <position position="167"/>
    </location>
    <ligand>
        <name>ATP</name>
        <dbReference type="ChEBI" id="CHEBI:30616"/>
        <label>1</label>
    </ligand>
</feature>
<dbReference type="FunFam" id="3.30.470.20:FF:000026">
    <property type="entry name" value="Carbamoyl-phosphate synthase large chain"/>
    <property type="match status" value="1"/>
</dbReference>
<dbReference type="PANTHER" id="PTHR11405:SF53">
    <property type="entry name" value="CARBAMOYL-PHOSPHATE SYNTHASE [AMMONIA], MITOCHONDRIAL"/>
    <property type="match status" value="1"/>
</dbReference>
<comment type="catalytic activity">
    <reaction evidence="16 20">
        <text>hydrogencarbonate + L-glutamine + 2 ATP + H2O = carbamoyl phosphate + L-glutamate + 2 ADP + phosphate + 2 H(+)</text>
        <dbReference type="Rhea" id="RHEA:18633"/>
        <dbReference type="ChEBI" id="CHEBI:15377"/>
        <dbReference type="ChEBI" id="CHEBI:15378"/>
        <dbReference type="ChEBI" id="CHEBI:17544"/>
        <dbReference type="ChEBI" id="CHEBI:29985"/>
        <dbReference type="ChEBI" id="CHEBI:30616"/>
        <dbReference type="ChEBI" id="CHEBI:43474"/>
        <dbReference type="ChEBI" id="CHEBI:58228"/>
        <dbReference type="ChEBI" id="CHEBI:58359"/>
        <dbReference type="ChEBI" id="CHEBI:456216"/>
        <dbReference type="EC" id="6.3.5.5"/>
    </reaction>
</comment>
<feature type="binding site" evidence="20">
    <location>
        <position position="895"/>
    </location>
    <ligand>
        <name>ATP</name>
        <dbReference type="ChEBI" id="CHEBI:30616"/>
        <label>2</label>
    </ligand>
</feature>
<feature type="binding site" evidence="20">
    <location>
        <position position="975"/>
    </location>
    <ligand>
        <name>Mn(2+)</name>
        <dbReference type="ChEBI" id="CHEBI:29035"/>
        <label>3</label>
    </ligand>
</feature>
<dbReference type="GO" id="GO:0004087">
    <property type="term" value="F:carbamoyl-phosphate synthase (ammonia) activity"/>
    <property type="evidence" value="ECO:0007669"/>
    <property type="project" value="UniProtKB-EC"/>
</dbReference>
<keyword evidence="12" id="KW-0460">Magnesium</keyword>
<feature type="binding site" evidence="20">
    <location>
        <position position="920"/>
    </location>
    <ligand>
        <name>ATP</name>
        <dbReference type="ChEBI" id="CHEBI:30616"/>
        <label>2</label>
    </ligand>
</feature>
<dbReference type="EC" id="6.3.4.16" evidence="20"/>
<feature type="binding site" evidence="20">
    <location>
        <position position="963"/>
    </location>
    <ligand>
        <name>ATP</name>
        <dbReference type="ChEBI" id="CHEBI:30616"/>
        <label>2</label>
    </ligand>
</feature>
<feature type="binding site" evidence="20">
    <location>
        <position position="921"/>
    </location>
    <ligand>
        <name>ATP</name>
        <dbReference type="ChEBI" id="CHEBI:30616"/>
        <label>2</label>
    </ligand>
</feature>
<protein>
    <recommendedName>
        <fullName evidence="20">Carbamoyl phosphate synthase large chain</fullName>
        <ecNumber evidence="20">6.3.4.16</ecNumber>
        <ecNumber evidence="20">6.3.5.5</ecNumber>
    </recommendedName>
    <alternativeName>
        <fullName evidence="20">Carbamoyl phosphate synthetase ammonia chain</fullName>
    </alternativeName>
</protein>
<feature type="binding site" evidence="20">
    <location>
        <position position="127"/>
    </location>
    <ligand>
        <name>ATP</name>
        <dbReference type="ChEBI" id="CHEBI:30616"/>
        <label>1</label>
    </ligand>
</feature>
<proteinExistence type="inferred from homology"/>
<dbReference type="Gene3D" id="3.40.50.20">
    <property type="match status" value="2"/>
</dbReference>
<dbReference type="Gene3D" id="3.30.1490.20">
    <property type="entry name" value="ATP-grasp fold, A domain"/>
    <property type="match status" value="1"/>
</dbReference>
<keyword evidence="10 20" id="KW-0547">Nucleotide-binding</keyword>
<feature type="domain" description="ATP-grasp" evidence="21">
    <location>
        <begin position="131"/>
        <end position="326"/>
    </location>
</feature>
<evidence type="ECO:0000256" key="17">
    <source>
        <dbReference type="ARBA" id="ARBA00057223"/>
    </source>
</evidence>
<feature type="binding site" evidence="20">
    <location>
        <position position="239"/>
    </location>
    <ligand>
        <name>ATP</name>
        <dbReference type="ChEBI" id="CHEBI:30616"/>
        <label>1</label>
    </ligand>
</feature>
<evidence type="ECO:0000256" key="10">
    <source>
        <dbReference type="ARBA" id="ARBA00022741"/>
    </source>
</evidence>
<evidence type="ECO:0000256" key="20">
    <source>
        <dbReference type="HAMAP-Rule" id="MF_01210"/>
    </source>
</evidence>
<feature type="binding site" evidence="20">
    <location>
        <position position="208"/>
    </location>
    <ligand>
        <name>ATP</name>
        <dbReference type="ChEBI" id="CHEBI:30616"/>
        <label>1</label>
    </ligand>
</feature>
<evidence type="ECO:0000256" key="3">
    <source>
        <dbReference type="ARBA" id="ARBA00005077"/>
    </source>
</evidence>
<dbReference type="SUPFAM" id="SSF56059">
    <property type="entry name" value="Glutathione synthetase ATP-binding domain-like"/>
    <property type="match status" value="2"/>
</dbReference>
<evidence type="ECO:0000256" key="13">
    <source>
        <dbReference type="ARBA" id="ARBA00022975"/>
    </source>
</evidence>
<feature type="binding site" evidence="20">
    <location>
        <position position="206"/>
    </location>
    <ligand>
        <name>ATP</name>
        <dbReference type="ChEBI" id="CHEBI:30616"/>
        <label>1</label>
    </ligand>
</feature>
<feature type="binding site" evidence="20">
    <location>
        <position position="888"/>
    </location>
    <ligand>
        <name>ATP</name>
        <dbReference type="ChEBI" id="CHEBI:30616"/>
        <label>2</label>
    </ligand>
</feature>
<feature type="binding site" evidence="20">
    <location>
        <position position="977"/>
    </location>
    <ligand>
        <name>Mn(2+)</name>
        <dbReference type="ChEBI" id="CHEBI:29035"/>
        <label>4</label>
    </ligand>
</feature>
<feature type="binding site" evidence="20">
    <location>
        <position position="963"/>
    </location>
    <ligand>
        <name>Mg(2+)</name>
        <dbReference type="ChEBI" id="CHEBI:18420"/>
        <label>3</label>
    </ligand>
</feature>
<evidence type="ECO:0000256" key="16">
    <source>
        <dbReference type="ARBA" id="ARBA00048816"/>
    </source>
</evidence>
<dbReference type="InterPro" id="IPR006275">
    <property type="entry name" value="CPSase_lsu"/>
</dbReference>
<dbReference type="RefSeq" id="WP_015453432.1">
    <property type="nucleotide sequence ID" value="NC_020555.1"/>
</dbReference>
<dbReference type="FunFam" id="3.30.1490.20:FF:000001">
    <property type="entry name" value="Carbamoyl-phosphate synthase large chain"/>
    <property type="match status" value="1"/>
</dbReference>
<dbReference type="GO" id="GO:0044205">
    <property type="term" value="P:'de novo' UMP biosynthetic process"/>
    <property type="evidence" value="ECO:0007669"/>
    <property type="project" value="UniProtKB-UniRule"/>
</dbReference>
<accession>A0AAI8QGU9</accession>
<dbReference type="PROSITE" id="PS00867">
    <property type="entry name" value="CPSASE_2"/>
    <property type="match status" value="2"/>
</dbReference>
<keyword evidence="9 20" id="KW-0677">Repeat</keyword>
<dbReference type="GO" id="GO:0006526">
    <property type="term" value="P:L-arginine biosynthetic process"/>
    <property type="evidence" value="ECO:0007669"/>
    <property type="project" value="UniProtKB-UniRule"/>
</dbReference>
<dbReference type="SMART" id="SM01096">
    <property type="entry name" value="CPSase_L_D3"/>
    <property type="match status" value="1"/>
</dbReference>
<dbReference type="Gene3D" id="3.40.50.1380">
    <property type="entry name" value="Methylglyoxal synthase-like domain"/>
    <property type="match status" value="1"/>
</dbReference>
<comment type="catalytic activity">
    <reaction evidence="15 20">
        <text>hydrogencarbonate + NH4(+) + 2 ATP = carbamoyl phosphate + 2 ADP + phosphate + 2 H(+)</text>
        <dbReference type="Rhea" id="RHEA:18029"/>
        <dbReference type="ChEBI" id="CHEBI:15378"/>
        <dbReference type="ChEBI" id="CHEBI:17544"/>
        <dbReference type="ChEBI" id="CHEBI:28938"/>
        <dbReference type="ChEBI" id="CHEBI:30616"/>
        <dbReference type="ChEBI" id="CHEBI:43474"/>
        <dbReference type="ChEBI" id="CHEBI:58228"/>
        <dbReference type="ChEBI" id="CHEBI:456216"/>
        <dbReference type="EC" id="6.3.4.16"/>
    </reaction>
</comment>
<dbReference type="InterPro" id="IPR013815">
    <property type="entry name" value="ATP_grasp_subdomain_1"/>
</dbReference>
<feature type="region of interest" description="Carboxyphosphate synthetic domain" evidence="20">
    <location>
        <begin position="1"/>
        <end position="399"/>
    </location>
</feature>
<dbReference type="GO" id="GO:0005737">
    <property type="term" value="C:cytoplasm"/>
    <property type="evidence" value="ECO:0007669"/>
    <property type="project" value="TreeGrafter"/>
</dbReference>
<evidence type="ECO:0000313" key="24">
    <source>
        <dbReference type="Proteomes" id="UP000006036"/>
    </source>
</evidence>
<dbReference type="SUPFAM" id="SSF52440">
    <property type="entry name" value="PreATP-grasp domain"/>
    <property type="match status" value="2"/>
</dbReference>
<comment type="function">
    <text evidence="17 20">Large subunit of the glutamine-dependent carbamoyl phosphate synthetase (CPSase). CPSase catalyzes the formation of carbamoyl phosphate from the ammonia moiety of glutamine, carbonate, and phosphate donated by ATP, constituting the first step of 2 biosynthetic pathways, one leading to arginine and/or urea and the other to pyrimidine nucleotides. The large subunit (synthetase) binds the substrates ammonia (free or transferred from glutamine from the small subunit), hydrogencarbonate and ATP and carries out an ATP-coupled ligase reaction, activating hydrogencarbonate by forming carboxy phosphate which reacts with ammonia to form carbamoyl phosphate.</text>
</comment>
<keyword evidence="8" id="KW-0479">Metal-binding</keyword>
<keyword evidence="7 20" id="KW-0028">Amino-acid biosynthesis</keyword>
<evidence type="ECO:0000256" key="6">
    <source>
        <dbReference type="ARBA" id="ARBA00022598"/>
    </source>
</evidence>
<feature type="binding site" evidence="20">
    <location>
        <position position="975"/>
    </location>
    <ligand>
        <name>ATP</name>
        <dbReference type="ChEBI" id="CHEBI:30616"/>
        <label>2</label>
    </ligand>
</feature>
<comment type="subunit">
    <text evidence="19 20">Composed of two chains; the small (or glutamine) chain promotes the hydrolysis of glutamine to ammonia, which is used by the large (or ammonia) chain to synthesize carbamoyl phosphate. Tetramer of heterodimers (alpha,beta)4.</text>
</comment>
<dbReference type="GO" id="GO:0004088">
    <property type="term" value="F:carbamoyl-phosphate synthase (glutamine-hydrolyzing) activity"/>
    <property type="evidence" value="ECO:0007669"/>
    <property type="project" value="UniProtKB-UniRule"/>
</dbReference>
<dbReference type="InterPro" id="IPR016185">
    <property type="entry name" value="PreATP-grasp_dom_sf"/>
</dbReference>
<dbReference type="SUPFAM" id="SSF52335">
    <property type="entry name" value="Methylglyoxal synthase-like"/>
    <property type="match status" value="1"/>
</dbReference>
<feature type="binding site" evidence="20">
    <location>
        <position position="975"/>
    </location>
    <ligand>
        <name>Mn(2+)</name>
        <dbReference type="ChEBI" id="CHEBI:29035"/>
        <label>4</label>
    </ligand>
</feature>
<dbReference type="GO" id="GO:0006541">
    <property type="term" value="P:glutamine metabolic process"/>
    <property type="evidence" value="ECO:0007669"/>
    <property type="project" value="TreeGrafter"/>
</dbReference>
<evidence type="ECO:0000256" key="7">
    <source>
        <dbReference type="ARBA" id="ARBA00022605"/>
    </source>
</evidence>
<feature type="binding site" evidence="20">
    <location>
        <position position="240"/>
    </location>
    <ligand>
        <name>ATP</name>
        <dbReference type="ChEBI" id="CHEBI:30616"/>
        <label>1</label>
    </ligand>
</feature>
<dbReference type="Pfam" id="PF02787">
    <property type="entry name" value="CPSase_L_D3"/>
    <property type="match status" value="1"/>
</dbReference>
<dbReference type="InterPro" id="IPR058047">
    <property type="entry name" value="CPSase_preATP-grasp"/>
</dbReference>
<feature type="binding site" evidence="20">
    <location>
        <position position="241"/>
    </location>
    <ligand>
        <name>ATP</name>
        <dbReference type="ChEBI" id="CHEBI:30616"/>
        <label>1</label>
    </ligand>
</feature>
<feature type="binding site" evidence="20">
    <location>
        <position position="297"/>
    </location>
    <ligand>
        <name>Mn(2+)</name>
        <dbReference type="ChEBI" id="CHEBI:29035"/>
        <label>1</label>
    </ligand>
</feature>
<dbReference type="GO" id="GO:0046872">
    <property type="term" value="F:metal ion binding"/>
    <property type="evidence" value="ECO:0007669"/>
    <property type="project" value="UniProtKB-KW"/>
</dbReference>
<dbReference type="PROSITE" id="PS51855">
    <property type="entry name" value="MGS"/>
    <property type="match status" value="1"/>
</dbReference>
<dbReference type="EC" id="6.3.5.5" evidence="20"/>
<dbReference type="Pfam" id="PF02786">
    <property type="entry name" value="CPSase_L_D2"/>
    <property type="match status" value="2"/>
</dbReference>
<dbReference type="PROSITE" id="PS51257">
    <property type="entry name" value="PROKAR_LIPOPROTEIN"/>
    <property type="match status" value="1"/>
</dbReference>
<keyword evidence="11 20" id="KW-0067">ATP-binding</keyword>
<feature type="binding site" evidence="20">
    <location>
        <position position="283"/>
    </location>
    <ligand>
        <name>Mn(2+)</name>
        <dbReference type="ChEBI" id="CHEBI:29035"/>
        <label>1</label>
    </ligand>
</feature>
<dbReference type="FunFam" id="3.40.50.20:FF:000001">
    <property type="entry name" value="Carbamoyl-phosphate synthase large chain"/>
    <property type="match status" value="2"/>
</dbReference>
<dbReference type="InterPro" id="IPR005483">
    <property type="entry name" value="CPSase_dom"/>
</dbReference>
<dbReference type="Pfam" id="PF25596">
    <property type="entry name" value="CPSase_L_D1"/>
    <property type="match status" value="2"/>
</dbReference>
<feature type="binding site" evidence="20">
    <location>
        <position position="174"/>
    </location>
    <ligand>
        <name>ATP</name>
        <dbReference type="ChEBI" id="CHEBI:30616"/>
        <label>1</label>
    </ligand>
</feature>
<evidence type="ECO:0000256" key="19">
    <source>
        <dbReference type="ARBA" id="ARBA00062056"/>
    </source>
</evidence>
<evidence type="ECO:0000256" key="9">
    <source>
        <dbReference type="ARBA" id="ARBA00022737"/>
    </source>
</evidence>
<feature type="binding site" evidence="20">
    <location>
        <position position="297"/>
    </location>
    <ligand>
        <name>Mg(2+)</name>
        <dbReference type="ChEBI" id="CHEBI:18420"/>
        <label>1</label>
    </ligand>
</feature>
<comment type="domain">
    <text evidence="20">The large subunit is composed of 2 ATP-grasp domains that are involved in binding the 2 ATP molecules needed for carbamoyl phosphate synthesis. The N-terminal ATP-grasp domain (referred to as the carboxyphosphate synthetic component) catalyzes the ATP-dependent phosphorylation of hydrogencarbonate to carboxyphosphate and the subsequent nucleophilic attack by ammonia to form a carbamate intermediate. The C-terminal ATP-grasp domain (referred to as the carbamoyl phosphate synthetic component) then catalyzes the phosphorylation of carbamate with the second ATP to form the end product carbamoyl phosphate. The reactive and unstable enzyme intermediates are sequentially channeled from one active site to the next through the interior of the protein over a distance of at least 96 A.</text>
</comment>
<comment type="cofactor">
    <cofactor evidence="1">
        <name>Mn(2+)</name>
        <dbReference type="ChEBI" id="CHEBI:29035"/>
    </cofactor>
</comment>
<feature type="binding site" evidence="20">
    <location>
        <position position="299"/>
    </location>
    <ligand>
        <name>Mn(2+)</name>
        <dbReference type="ChEBI" id="CHEBI:29035"/>
        <label>2</label>
    </ligand>
</feature>
<dbReference type="InterPro" id="IPR033937">
    <property type="entry name" value="MGS_CPS_CarB"/>
</dbReference>
<evidence type="ECO:0000256" key="12">
    <source>
        <dbReference type="ARBA" id="ARBA00022842"/>
    </source>
</evidence>
<gene>
    <name evidence="20" type="primary">carB</name>
    <name evidence="23" type="ORF">HCBAA847_0892</name>
</gene>
<feature type="binding site" evidence="20">
    <location>
        <position position="299"/>
    </location>
    <ligand>
        <name>Mg(2+)</name>
        <dbReference type="ChEBI" id="CHEBI:18420"/>
        <label>2</label>
    </ligand>
</feature>
<dbReference type="GO" id="GO:0005524">
    <property type="term" value="F:ATP binding"/>
    <property type="evidence" value="ECO:0007669"/>
    <property type="project" value="UniProtKB-UniRule"/>
</dbReference>
<feature type="binding site" evidence="20">
    <location>
        <position position="297"/>
    </location>
    <ligand>
        <name>ATP</name>
        <dbReference type="ChEBI" id="CHEBI:30616"/>
        <label>1</label>
    </ligand>
</feature>
<evidence type="ECO:0000256" key="11">
    <source>
        <dbReference type="ARBA" id="ARBA00022840"/>
    </source>
</evidence>
<keyword evidence="14" id="KW-0464">Manganese</keyword>
<feature type="binding site" evidence="20">
    <location>
        <position position="922"/>
    </location>
    <ligand>
        <name>ATP</name>
        <dbReference type="ChEBI" id="CHEBI:30616"/>
        <label>2</label>
    </ligand>
</feature>
<dbReference type="InterPro" id="IPR036897">
    <property type="entry name" value="CarbamoylP_synth_lsu_oligo_sf"/>
</dbReference>
<dbReference type="InterPro" id="IPR036914">
    <property type="entry name" value="MGS-like_dom_sf"/>
</dbReference>
<feature type="binding site" evidence="20">
    <location>
        <position position="283"/>
    </location>
    <ligand>
        <name>Mg(2+)</name>
        <dbReference type="ChEBI" id="CHEBI:18420"/>
        <label>1</label>
    </ligand>
</feature>
<dbReference type="SUPFAM" id="SSF48108">
    <property type="entry name" value="Carbamoyl phosphate synthetase, large subunit connection domain"/>
    <property type="match status" value="1"/>
</dbReference>
<dbReference type="PRINTS" id="PR00098">
    <property type="entry name" value="CPSASE"/>
</dbReference>
<dbReference type="KEGG" id="hcb:HCBAA847_0892"/>
<dbReference type="EMBL" id="AP012492">
    <property type="protein sequence ID" value="BAM32130.1"/>
    <property type="molecule type" value="Genomic_DNA"/>
</dbReference>
<dbReference type="PROSITE" id="PS00866">
    <property type="entry name" value="CPSASE_1"/>
    <property type="match status" value="1"/>
</dbReference>
<dbReference type="CDD" id="cd01424">
    <property type="entry name" value="MGS_CPS_II"/>
    <property type="match status" value="1"/>
</dbReference>
<evidence type="ECO:0000256" key="5">
    <source>
        <dbReference type="ARBA" id="ARBA00022571"/>
    </source>
</evidence>
<feature type="binding site" evidence="20">
    <location>
        <position position="297"/>
    </location>
    <ligand>
        <name>Mn(2+)</name>
        <dbReference type="ChEBI" id="CHEBI:29035"/>
        <label>2</label>
    </ligand>
</feature>
<feature type="domain" description="MGS-like" evidence="22">
    <location>
        <begin position="1095"/>
        <end position="1232"/>
    </location>
</feature>
<comment type="cofactor">
    <cofactor evidence="20">
        <name>Mg(2+)</name>
        <dbReference type="ChEBI" id="CHEBI:18420"/>
    </cofactor>
    <cofactor evidence="20">
        <name>Mn(2+)</name>
        <dbReference type="ChEBI" id="CHEBI:29035"/>
    </cofactor>
    <text evidence="20">Binds 4 Mg(2+) or Mn(2+) ions per subunit.</text>
</comment>
<feature type="binding site" evidence="20">
    <location>
        <position position="213"/>
    </location>
    <ligand>
        <name>ATP</name>
        <dbReference type="ChEBI" id="CHEBI:30616"/>
        <label>1</label>
    </ligand>
</feature>
<organism evidence="23 24">
    <name type="scientific">Helicobacter cinaedi CCUG 18818 = ATCC BAA-847</name>
    <dbReference type="NCBI Taxonomy" id="537971"/>
    <lineage>
        <taxon>Bacteria</taxon>
        <taxon>Pseudomonadati</taxon>
        <taxon>Campylobacterota</taxon>
        <taxon>Epsilonproteobacteria</taxon>
        <taxon>Campylobacterales</taxon>
        <taxon>Helicobacteraceae</taxon>
        <taxon>Helicobacter</taxon>
    </lineage>
</organism>
<dbReference type="FunFam" id="3.30.470.20:FF:000007">
    <property type="entry name" value="Carbamoyl-phosphate synthase large chain"/>
    <property type="match status" value="1"/>
</dbReference>
<sequence>MPKRTDIHTILLIGSGPIVIGQACEFDYSGTQAVKTLKSLGYRVVLINSNPATIMTDPDFADRTYIEPITEEIIADIIKRESVDAILPTMGGQTALNVAMSMYEKGMLEGIEFLGAKPSAIKKGEDRQAFKEAMLKIGMDLPKSRYAYTEEEALEAAKEIGFPLIIRASFTLAGGGSGVAYNIDEFKAVAKNGLETSPINEILIEESLLGWKEYEMEVIRDKFDNCIIVCSIENLDPMGVHTGDSITIAPALTLTDKEYQRMRDASFKILREIGVDTGGSNVQFAINPKNGRMTVIEMNPRVSRSSALASKATGYPIAKVATMLAVGFSLDEIKNDITGTPASFEPSIDYIVTKIPRFTFEKFPQADSTLTTSMKSIGEVMAIGGSFKESLQKALCSLETGIFGLNQICNDLETIKKEIRRPNANRLLYIAEGFGLGMSIEEMHELCKIDKWFLHEIKEIVDSESSITSQILSDESLMRRIKSYGFSDKMIAHWLKHNDGMEISESEVYQARIGLGVECVYNEVDTCAAEFPSLTPYLYSTIGNFQVLGGHSVLSDKSAILRSPTAALTSSKLLVGSLENADFSSQSLECQDSSFSLESVGNTTNTRIADSVSLECQNSQTDSTPCHFERSEKSTHLEFKDSTKQDSSTRDSKAEVSLSDFSGFQTKGEWSYLKGNDRALSVESVKSTKETTPKKVMIIGGGPNRIGQGIEFDYCCVHSSFALNDLGIKSIMYNCNPETVSTDYDTSDVLYFEPIDFERVRAVIEREKPDGIIVHFGGQTPLKLANSLTKINAKIIGTSAKVIDTAEDREKFASFVNNLGLKQPQNGIAYEKEQAYSVANKIGFPVLVRPSYVLGGRAMRIVYDDDELKQYMDEVIAVSDSSPVLIDKFLEYAIELDVDCISDGESVYIGGIMEHIEEAGIHSGDSASSLPTINIRESMLKEIEQSTAKIALKLGVVGLMNVQYAIYNNELYLIEVNPRASRTVPFVSKATGLPLAKIATRVMWNHSVKKAESKDSILEEALRFYDKYKKVDFTQSPLKPKTLQYVCLKESVFPFTKLSGAELSLGPEMKSTGEVMGIGRSFGLSFAKSQLACKNALPLSGEVFLSLASLDKKEGVALANDFIELGFSICATEGTYKILCENGIEASHILKVSEGRPNIIDRMMNNQIALAINTSDNLSNKDDTHLIRTQIIKSSIPYFTTLAAARVAIEAIRDIKKYNLSQAFSLQEYLES</sequence>
<name>A0AAI8QGU9_9HELI</name>
<feature type="binding site" evidence="20">
    <location>
        <position position="283"/>
    </location>
    <ligand>
        <name>ATP</name>
        <dbReference type="ChEBI" id="CHEBI:30616"/>
        <label>1</label>
    </ligand>
</feature>
<dbReference type="InterPro" id="IPR011761">
    <property type="entry name" value="ATP-grasp"/>
</dbReference>
<comment type="caution">
    <text evidence="20">Lacks conserved residue(s) required for the propagation of feature annotation.</text>
</comment>
<dbReference type="NCBIfam" id="NF003671">
    <property type="entry name" value="PRK05294.1"/>
    <property type="match status" value="2"/>
</dbReference>
<dbReference type="FunFam" id="1.10.1030.10:FF:000002">
    <property type="entry name" value="Carbamoyl-phosphate synthase large chain"/>
    <property type="match status" value="1"/>
</dbReference>
<evidence type="ECO:0000256" key="1">
    <source>
        <dbReference type="ARBA" id="ARBA00001936"/>
    </source>
</evidence>
<keyword evidence="5 20" id="KW-0055">Arginine biosynthesis</keyword>
<evidence type="ECO:0000256" key="8">
    <source>
        <dbReference type="ARBA" id="ARBA00022723"/>
    </source>
</evidence>
<dbReference type="PANTHER" id="PTHR11405">
    <property type="entry name" value="CARBAMOYLTRANSFERASE FAMILY MEMBER"/>
    <property type="match status" value="1"/>
</dbReference>
<feature type="binding site" evidence="20">
    <location>
        <position position="977"/>
    </location>
    <ligand>
        <name>Mg(2+)</name>
        <dbReference type="ChEBI" id="CHEBI:18420"/>
        <label>4</label>
    </ligand>
</feature>
<evidence type="ECO:0000256" key="15">
    <source>
        <dbReference type="ARBA" id="ARBA00047359"/>
    </source>
</evidence>
<evidence type="ECO:0000259" key="21">
    <source>
        <dbReference type="PROSITE" id="PS50975"/>
    </source>
</evidence>
<dbReference type="Gene3D" id="1.10.1030.10">
    <property type="entry name" value="Carbamoyl-phosphate synthetase, large subunit oligomerisation domain"/>
    <property type="match status" value="1"/>
</dbReference>
<dbReference type="InterPro" id="IPR011607">
    <property type="entry name" value="MGS-like_dom"/>
</dbReference>
<comment type="pathway">
    <text evidence="3 20">Amino-acid biosynthesis; L-arginine biosynthesis; carbamoyl phosphate from bicarbonate: step 1/1.</text>
</comment>
<evidence type="ECO:0000256" key="2">
    <source>
        <dbReference type="ARBA" id="ARBA00004812"/>
    </source>
</evidence>
<comment type="pathway">
    <text evidence="2 20">Pyrimidine metabolism; UMP biosynthesis via de novo pathway; (S)-dihydroorotate from bicarbonate: step 1/3.</text>
</comment>
<dbReference type="HAMAP" id="MF_01210_B">
    <property type="entry name" value="CPSase_L_chain_B"/>
    <property type="match status" value="1"/>
</dbReference>
<dbReference type="SMART" id="SM00851">
    <property type="entry name" value="MGS"/>
    <property type="match status" value="1"/>
</dbReference>
<comment type="similarity">
    <text evidence="4 20">Belongs to the CarB family.</text>
</comment>
<dbReference type="Proteomes" id="UP000006036">
    <property type="component" value="Chromosome 1"/>
</dbReference>
<feature type="binding site" evidence="20">
    <location>
        <position position="297"/>
    </location>
    <ligand>
        <name>Mg(2+)</name>
        <dbReference type="ChEBI" id="CHEBI:18420"/>
        <label>2</label>
    </ligand>
</feature>
<feature type="binding site" evidence="20">
    <location>
        <position position="890"/>
    </location>
    <ligand>
        <name>ATP</name>
        <dbReference type="ChEBI" id="CHEBI:30616"/>
        <label>2</label>
    </ligand>
</feature>
<evidence type="ECO:0000259" key="22">
    <source>
        <dbReference type="PROSITE" id="PS51855"/>
    </source>
</evidence>
<evidence type="ECO:0000256" key="4">
    <source>
        <dbReference type="ARBA" id="ARBA00009799"/>
    </source>
</evidence>
<feature type="binding site" evidence="20">
    <location>
        <position position="975"/>
    </location>
    <ligand>
        <name>Mg(2+)</name>
        <dbReference type="ChEBI" id="CHEBI:18420"/>
        <label>3</label>
    </ligand>
</feature>
<feature type="binding site" evidence="20">
    <location>
        <position position="923"/>
    </location>
    <ligand>
        <name>ATP</name>
        <dbReference type="ChEBI" id="CHEBI:30616"/>
        <label>2</label>
    </ligand>
</feature>
<reference evidence="23 24" key="1">
    <citation type="journal article" date="2012" name="J. Bacteriol.">
        <title>Complete Genome Sequence of Helicobacter cinaedi Type Strain ATCC BAA-847.</title>
        <authorList>
            <person name="Miyoshi-Akiyama T."/>
            <person name="Takeshita N."/>
            <person name="Ohmagari N."/>
            <person name="Kirikae T."/>
        </authorList>
    </citation>
    <scope>NUCLEOTIDE SEQUENCE [LARGE SCALE GENOMIC DNA]</scope>
    <source>
        <strain evidence="23 24">ATCC BAA-847</strain>
    </source>
</reference>
<dbReference type="InterPro" id="IPR005480">
    <property type="entry name" value="CPSase_lsu_oligo"/>
</dbReference>
<feature type="region of interest" description="Allosteric domain" evidence="20">
    <location>
        <begin position="1095"/>
        <end position="1232"/>
    </location>
</feature>
<dbReference type="PROSITE" id="PS50975">
    <property type="entry name" value="ATP_GRASP"/>
    <property type="match status" value="2"/>
</dbReference>
<feature type="binding site" evidence="20">
    <location>
        <position position="849"/>
    </location>
    <ligand>
        <name>ATP</name>
        <dbReference type="ChEBI" id="CHEBI:30616"/>
        <label>2</label>
    </ligand>
</feature>
<dbReference type="Pfam" id="PF02142">
    <property type="entry name" value="MGS"/>
    <property type="match status" value="1"/>
</dbReference>
<dbReference type="Gene3D" id="3.30.470.20">
    <property type="entry name" value="ATP-grasp fold, B domain"/>
    <property type="match status" value="2"/>
</dbReference>
<feature type="domain" description="ATP-grasp" evidence="21">
    <location>
        <begin position="813"/>
        <end position="1004"/>
    </location>
</feature>
<evidence type="ECO:0000256" key="14">
    <source>
        <dbReference type="ARBA" id="ARBA00023211"/>
    </source>
</evidence>